<dbReference type="SUPFAM" id="SSF56176">
    <property type="entry name" value="FAD-binding/transporter-associated domain-like"/>
    <property type="match status" value="1"/>
</dbReference>
<accession>A0ABU1X5H5</accession>
<comment type="caution">
    <text evidence="5">The sequence shown here is derived from an EMBL/GenBank/DDBJ whole genome shotgun (WGS) entry which is preliminary data.</text>
</comment>
<evidence type="ECO:0000313" key="6">
    <source>
        <dbReference type="Proteomes" id="UP001267638"/>
    </source>
</evidence>
<dbReference type="InterPro" id="IPR016169">
    <property type="entry name" value="FAD-bd_PCMH_sub2"/>
</dbReference>
<dbReference type="InterPro" id="IPR016166">
    <property type="entry name" value="FAD-bd_PCMH"/>
</dbReference>
<organism evidence="5 6">
    <name type="scientific">Sphingobium xenophagum</name>
    <dbReference type="NCBI Taxonomy" id="121428"/>
    <lineage>
        <taxon>Bacteria</taxon>
        <taxon>Pseudomonadati</taxon>
        <taxon>Pseudomonadota</taxon>
        <taxon>Alphaproteobacteria</taxon>
        <taxon>Sphingomonadales</taxon>
        <taxon>Sphingomonadaceae</taxon>
        <taxon>Sphingobium</taxon>
    </lineage>
</organism>
<evidence type="ECO:0000256" key="3">
    <source>
        <dbReference type="ARBA" id="ARBA00022827"/>
    </source>
</evidence>
<reference evidence="5 6" key="1">
    <citation type="submission" date="2023-07" db="EMBL/GenBank/DDBJ databases">
        <title>Sorghum-associated microbial communities from plants grown in Nebraska, USA.</title>
        <authorList>
            <person name="Schachtman D."/>
        </authorList>
    </citation>
    <scope>NUCLEOTIDE SEQUENCE [LARGE SCALE GENOMIC DNA]</scope>
    <source>
        <strain evidence="5 6">4256</strain>
    </source>
</reference>
<dbReference type="Proteomes" id="UP001267638">
    <property type="component" value="Unassembled WGS sequence"/>
</dbReference>
<dbReference type="InterPro" id="IPR036318">
    <property type="entry name" value="FAD-bd_PCMH-like_sf"/>
</dbReference>
<protein>
    <submittedName>
        <fullName evidence="5">FAD/FMN-containing dehydrogenase</fullName>
    </submittedName>
</protein>
<name>A0ABU1X5H5_SPHXE</name>
<comment type="similarity">
    <text evidence="1">Belongs to the FAD-binding oxidoreductase/transferase type 4 family.</text>
</comment>
<dbReference type="PANTHER" id="PTHR11748">
    <property type="entry name" value="D-LACTATE DEHYDROGENASE"/>
    <property type="match status" value="1"/>
</dbReference>
<sequence length="483" mass="52006">MTSPSVARYKDFPKGITFDADPARRASFSSDRSGRLGACPIGVAKPGSVAEVQAALRWAGRRGTPVVPVSTTAGPRRRGDTVCVQEALILDLSGMNRIIHIDTQDALAIVEPGVTFNQLDDALAPHDLRAFRPLFARRSKSVIAAFLEREPMTVPGLHWDSADPLAAMECVFGTGDIFRTGGAALPGTLEQNLERGNRPLVGVGPMHTDIGRVLQGAQGALGVVSWASLYCQRRPALEVPLFATSDSFDAIAELCYKMLRRRSAGQMFILNRVQLALMQADDPSRYRDMLGSLPEWILYVELSAPAYFPEEAIAFQRADLERDAAALNVAVISDTAGITAADIAKSQRMAGDEPAPTLRGLAAEEIFYLTQLDQVQEQFRRSGVLDTGDVGIYLQPLAQGVNAHCQITLLAPAQEAANLSGQAVRTAETLAEQGAFFSRPYHPWAHVPFAQDKKIAPLLARVKALLDPGGVLQPGAQSLGVFA</sequence>
<feature type="domain" description="FAD-binding PCMH-type" evidence="4">
    <location>
        <begin position="36"/>
        <end position="234"/>
    </location>
</feature>
<proteinExistence type="inferred from homology"/>
<evidence type="ECO:0000259" key="4">
    <source>
        <dbReference type="PROSITE" id="PS51387"/>
    </source>
</evidence>
<dbReference type="Gene3D" id="3.30.465.10">
    <property type="match status" value="1"/>
</dbReference>
<keyword evidence="2" id="KW-0285">Flavoprotein</keyword>
<evidence type="ECO:0000256" key="1">
    <source>
        <dbReference type="ARBA" id="ARBA00008000"/>
    </source>
</evidence>
<dbReference type="RefSeq" id="WP_310227368.1">
    <property type="nucleotide sequence ID" value="NZ_JAVDWV010000021.1"/>
</dbReference>
<evidence type="ECO:0000256" key="2">
    <source>
        <dbReference type="ARBA" id="ARBA00022630"/>
    </source>
</evidence>
<dbReference type="PROSITE" id="PS51387">
    <property type="entry name" value="FAD_PCMH"/>
    <property type="match status" value="1"/>
</dbReference>
<dbReference type="Pfam" id="PF01565">
    <property type="entry name" value="FAD_binding_4"/>
    <property type="match status" value="1"/>
</dbReference>
<dbReference type="EMBL" id="JAVDWV010000021">
    <property type="protein sequence ID" value="MDR7156837.1"/>
    <property type="molecule type" value="Genomic_DNA"/>
</dbReference>
<keyword evidence="3" id="KW-0274">FAD</keyword>
<dbReference type="InterPro" id="IPR006094">
    <property type="entry name" value="Oxid_FAD_bind_N"/>
</dbReference>
<evidence type="ECO:0000313" key="5">
    <source>
        <dbReference type="EMBL" id="MDR7156837.1"/>
    </source>
</evidence>
<dbReference type="InterPro" id="IPR016167">
    <property type="entry name" value="FAD-bd_PCMH_sub1"/>
</dbReference>
<keyword evidence="6" id="KW-1185">Reference proteome</keyword>
<dbReference type="Gene3D" id="3.30.43.10">
    <property type="entry name" value="Uridine Diphospho-n-acetylenolpyruvylglucosamine Reductase, domain 2"/>
    <property type="match status" value="1"/>
</dbReference>
<dbReference type="PANTHER" id="PTHR11748:SF111">
    <property type="entry name" value="D-LACTATE DEHYDROGENASE, MITOCHONDRIAL-RELATED"/>
    <property type="match status" value="1"/>
</dbReference>
<gene>
    <name evidence="5" type="ORF">J2W40_003683</name>
</gene>